<proteinExistence type="predicted"/>
<dbReference type="EMBL" id="BLXT01003570">
    <property type="protein sequence ID" value="GFO02125.1"/>
    <property type="molecule type" value="Genomic_DNA"/>
</dbReference>
<evidence type="ECO:0000313" key="3">
    <source>
        <dbReference type="Proteomes" id="UP000735302"/>
    </source>
</evidence>
<gene>
    <name evidence="2" type="ORF">PoB_002863000</name>
</gene>
<sequence length="144" mass="13482">KSGISDDRGGSWSYCESRVCVGGDSGDGSGDSGGHIGGSGDVNEGYSGDCIANGGGSGDGGGNGVDGSHDGDGDGKGGGVGGNGGGDDNDDSVGAGCGSGGSKMVIVMVGRLGSAVCTRTKTIDSSVDLASLIVMTSSIANPGR</sequence>
<comment type="caution">
    <text evidence="2">The sequence shown here is derived from an EMBL/GenBank/DDBJ whole genome shotgun (WGS) entry which is preliminary data.</text>
</comment>
<accession>A0AAV4A1T6</accession>
<organism evidence="2 3">
    <name type="scientific">Plakobranchus ocellatus</name>
    <dbReference type="NCBI Taxonomy" id="259542"/>
    <lineage>
        <taxon>Eukaryota</taxon>
        <taxon>Metazoa</taxon>
        <taxon>Spiralia</taxon>
        <taxon>Lophotrochozoa</taxon>
        <taxon>Mollusca</taxon>
        <taxon>Gastropoda</taxon>
        <taxon>Heterobranchia</taxon>
        <taxon>Euthyneura</taxon>
        <taxon>Panpulmonata</taxon>
        <taxon>Sacoglossa</taxon>
        <taxon>Placobranchoidea</taxon>
        <taxon>Plakobranchidae</taxon>
        <taxon>Plakobranchus</taxon>
    </lineage>
</organism>
<feature type="compositionally biased region" description="Gly residues" evidence="1">
    <location>
        <begin position="76"/>
        <end position="86"/>
    </location>
</feature>
<dbReference type="Proteomes" id="UP000735302">
    <property type="component" value="Unassembled WGS sequence"/>
</dbReference>
<feature type="region of interest" description="Disordered" evidence="1">
    <location>
        <begin position="48"/>
        <end position="95"/>
    </location>
</feature>
<name>A0AAV4A1T6_9GAST</name>
<protein>
    <submittedName>
        <fullName evidence="2">Uncharacterized protein</fullName>
    </submittedName>
</protein>
<dbReference type="AlphaFoldDB" id="A0AAV4A1T6"/>
<feature type="compositionally biased region" description="Gly residues" evidence="1">
    <location>
        <begin position="53"/>
        <end position="65"/>
    </location>
</feature>
<keyword evidence="3" id="KW-1185">Reference proteome</keyword>
<evidence type="ECO:0000256" key="1">
    <source>
        <dbReference type="SAM" id="MobiDB-lite"/>
    </source>
</evidence>
<reference evidence="2 3" key="1">
    <citation type="journal article" date="2021" name="Elife">
        <title>Chloroplast acquisition without the gene transfer in kleptoplastic sea slugs, Plakobranchus ocellatus.</title>
        <authorList>
            <person name="Maeda T."/>
            <person name="Takahashi S."/>
            <person name="Yoshida T."/>
            <person name="Shimamura S."/>
            <person name="Takaki Y."/>
            <person name="Nagai Y."/>
            <person name="Toyoda A."/>
            <person name="Suzuki Y."/>
            <person name="Arimoto A."/>
            <person name="Ishii H."/>
            <person name="Satoh N."/>
            <person name="Nishiyama T."/>
            <person name="Hasebe M."/>
            <person name="Maruyama T."/>
            <person name="Minagawa J."/>
            <person name="Obokata J."/>
            <person name="Shigenobu S."/>
        </authorList>
    </citation>
    <scope>NUCLEOTIDE SEQUENCE [LARGE SCALE GENOMIC DNA]</scope>
</reference>
<feature type="non-terminal residue" evidence="2">
    <location>
        <position position="1"/>
    </location>
</feature>
<evidence type="ECO:0000313" key="2">
    <source>
        <dbReference type="EMBL" id="GFO02125.1"/>
    </source>
</evidence>